<dbReference type="InterPro" id="IPR050382">
    <property type="entry name" value="MFS_Na/Anion_cotransporter"/>
</dbReference>
<proteinExistence type="predicted"/>
<comment type="subcellular location">
    <subcellularLocation>
        <location evidence="1">Membrane</location>
        <topology evidence="1">Multi-pass membrane protein</topology>
    </subcellularLocation>
</comment>
<reference evidence="7" key="1">
    <citation type="submission" date="2021-02" db="EMBL/GenBank/DDBJ databases">
        <authorList>
            <person name="Nowell W R."/>
        </authorList>
    </citation>
    <scope>NUCLEOTIDE SEQUENCE</scope>
</reference>
<organism evidence="7 8">
    <name type="scientific">Rotaria socialis</name>
    <dbReference type="NCBI Taxonomy" id="392032"/>
    <lineage>
        <taxon>Eukaryota</taxon>
        <taxon>Metazoa</taxon>
        <taxon>Spiralia</taxon>
        <taxon>Gnathifera</taxon>
        <taxon>Rotifera</taxon>
        <taxon>Eurotatoria</taxon>
        <taxon>Bdelloidea</taxon>
        <taxon>Philodinida</taxon>
        <taxon>Philodinidae</taxon>
        <taxon>Rotaria</taxon>
    </lineage>
</organism>
<dbReference type="EMBL" id="CAJOBR010000594">
    <property type="protein sequence ID" value="CAF4526971.1"/>
    <property type="molecule type" value="Genomic_DNA"/>
</dbReference>
<feature type="transmembrane region" description="Helical" evidence="6">
    <location>
        <begin position="125"/>
        <end position="147"/>
    </location>
</feature>
<feature type="transmembrane region" description="Helical" evidence="6">
    <location>
        <begin position="167"/>
        <end position="186"/>
    </location>
</feature>
<gene>
    <name evidence="7" type="ORF">QYT958_LOCUS6600</name>
</gene>
<dbReference type="PANTHER" id="PTHR11662">
    <property type="entry name" value="SOLUTE CARRIER FAMILY 17"/>
    <property type="match status" value="1"/>
</dbReference>
<keyword evidence="4 6" id="KW-0472">Membrane</keyword>
<evidence type="ECO:0000313" key="8">
    <source>
        <dbReference type="Proteomes" id="UP000663848"/>
    </source>
</evidence>
<evidence type="ECO:0000256" key="2">
    <source>
        <dbReference type="ARBA" id="ARBA00022692"/>
    </source>
</evidence>
<accession>A0A820X498</accession>
<keyword evidence="2 6" id="KW-0812">Transmembrane</keyword>
<dbReference type="GO" id="GO:0016020">
    <property type="term" value="C:membrane"/>
    <property type="evidence" value="ECO:0007669"/>
    <property type="project" value="UniProtKB-SubCell"/>
</dbReference>
<protein>
    <submittedName>
        <fullName evidence="7">Uncharacterized protein</fullName>
    </submittedName>
</protein>
<sequence>MCERHSSIHSHVKDDGDEKLLRLITTHEQQQESVSINTVNEASETLDSTDKKESETEPLLDEIMVAPQGSLNQSIKSCLPLYKNSTETTPIPLSERSTVPPLSQAGSNFGIIITTPLMSITIEEYFLGGWPSAFYVFGMLSCLWFTGWCRFGYNSPDQHPPHANIEALVLSIGIGAFDGVAYCILFNDEEQPGNRTSEARERNDSIASRDT</sequence>
<feature type="compositionally biased region" description="Basic and acidic residues" evidence="5">
    <location>
        <begin position="197"/>
        <end position="211"/>
    </location>
</feature>
<evidence type="ECO:0000256" key="6">
    <source>
        <dbReference type="SAM" id="Phobius"/>
    </source>
</evidence>
<comment type="caution">
    <text evidence="7">The sequence shown here is derived from an EMBL/GenBank/DDBJ whole genome shotgun (WGS) entry which is preliminary data.</text>
</comment>
<feature type="region of interest" description="Disordered" evidence="5">
    <location>
        <begin position="31"/>
        <end position="54"/>
    </location>
</feature>
<feature type="region of interest" description="Disordered" evidence="5">
    <location>
        <begin position="192"/>
        <end position="211"/>
    </location>
</feature>
<dbReference type="SUPFAM" id="SSF103473">
    <property type="entry name" value="MFS general substrate transporter"/>
    <property type="match status" value="1"/>
</dbReference>
<evidence type="ECO:0000256" key="4">
    <source>
        <dbReference type="ARBA" id="ARBA00023136"/>
    </source>
</evidence>
<dbReference type="PANTHER" id="PTHR11662:SF399">
    <property type="entry name" value="FI19708P1-RELATED"/>
    <property type="match status" value="1"/>
</dbReference>
<dbReference type="GO" id="GO:0006820">
    <property type="term" value="P:monoatomic anion transport"/>
    <property type="evidence" value="ECO:0007669"/>
    <property type="project" value="TreeGrafter"/>
</dbReference>
<dbReference type="GO" id="GO:0022857">
    <property type="term" value="F:transmembrane transporter activity"/>
    <property type="evidence" value="ECO:0007669"/>
    <property type="project" value="TreeGrafter"/>
</dbReference>
<evidence type="ECO:0000256" key="3">
    <source>
        <dbReference type="ARBA" id="ARBA00022989"/>
    </source>
</evidence>
<evidence type="ECO:0000256" key="5">
    <source>
        <dbReference type="SAM" id="MobiDB-lite"/>
    </source>
</evidence>
<dbReference type="Proteomes" id="UP000663848">
    <property type="component" value="Unassembled WGS sequence"/>
</dbReference>
<dbReference type="AlphaFoldDB" id="A0A820X498"/>
<feature type="compositionally biased region" description="Polar residues" evidence="5">
    <location>
        <begin position="31"/>
        <end position="46"/>
    </location>
</feature>
<evidence type="ECO:0000256" key="1">
    <source>
        <dbReference type="ARBA" id="ARBA00004141"/>
    </source>
</evidence>
<dbReference type="InterPro" id="IPR036259">
    <property type="entry name" value="MFS_trans_sf"/>
</dbReference>
<evidence type="ECO:0000313" key="7">
    <source>
        <dbReference type="EMBL" id="CAF4526971.1"/>
    </source>
</evidence>
<dbReference type="Gene3D" id="1.20.1250.20">
    <property type="entry name" value="MFS general substrate transporter like domains"/>
    <property type="match status" value="1"/>
</dbReference>
<name>A0A820X498_9BILA</name>
<keyword evidence="3 6" id="KW-1133">Transmembrane helix</keyword>